<evidence type="ECO:0000256" key="1">
    <source>
        <dbReference type="SAM" id="MobiDB-lite"/>
    </source>
</evidence>
<dbReference type="AlphaFoldDB" id="A0A6J7JUS7"/>
<evidence type="ECO:0000313" key="2">
    <source>
        <dbReference type="EMBL" id="CAB4946379.1"/>
    </source>
</evidence>
<protein>
    <submittedName>
        <fullName evidence="2">Unannotated protein</fullName>
    </submittedName>
</protein>
<sequence>MPVLLAGLPVPVTGVTIGRLYGSSSDERDASGTGVPARMLTHPTHLDGHRPATAARIAGACAQTARIMRTHDVTHACHAASAILE</sequence>
<proteinExistence type="predicted"/>
<feature type="region of interest" description="Disordered" evidence="1">
    <location>
        <begin position="21"/>
        <end position="49"/>
    </location>
</feature>
<accession>A0A6J7JUS7</accession>
<dbReference type="EMBL" id="CAFBMK010000293">
    <property type="protein sequence ID" value="CAB4946379.1"/>
    <property type="molecule type" value="Genomic_DNA"/>
</dbReference>
<name>A0A6J7JUS7_9ZZZZ</name>
<reference evidence="2" key="1">
    <citation type="submission" date="2020-05" db="EMBL/GenBank/DDBJ databases">
        <authorList>
            <person name="Chiriac C."/>
            <person name="Salcher M."/>
            <person name="Ghai R."/>
            <person name="Kavagutti S V."/>
        </authorList>
    </citation>
    <scope>NUCLEOTIDE SEQUENCE</scope>
</reference>
<organism evidence="2">
    <name type="scientific">freshwater metagenome</name>
    <dbReference type="NCBI Taxonomy" id="449393"/>
    <lineage>
        <taxon>unclassified sequences</taxon>
        <taxon>metagenomes</taxon>
        <taxon>ecological metagenomes</taxon>
    </lineage>
</organism>
<gene>
    <name evidence="2" type="ORF">UFOPK3564_03247</name>
</gene>